<dbReference type="NCBIfam" id="TIGR02273">
    <property type="entry name" value="16S_RimM"/>
    <property type="match status" value="1"/>
</dbReference>
<proteinExistence type="inferred from homology"/>
<dbReference type="InterPro" id="IPR002676">
    <property type="entry name" value="RimM_N"/>
</dbReference>
<keyword evidence="9" id="KW-1185">Reference proteome</keyword>
<dbReference type="InterPro" id="IPR009000">
    <property type="entry name" value="Transl_B-barrel_sf"/>
</dbReference>
<dbReference type="PANTHER" id="PTHR33692:SF1">
    <property type="entry name" value="RIBOSOME MATURATION FACTOR RIMM"/>
    <property type="match status" value="1"/>
</dbReference>
<evidence type="ECO:0000256" key="2">
    <source>
        <dbReference type="ARBA" id="ARBA00022517"/>
    </source>
</evidence>
<keyword evidence="1 5" id="KW-0963">Cytoplasm</keyword>
<evidence type="ECO:0000313" key="9">
    <source>
        <dbReference type="Proteomes" id="UP000713904"/>
    </source>
</evidence>
<comment type="domain">
    <text evidence="5">The PRC barrel domain binds ribosomal protein uS19.</text>
</comment>
<comment type="subcellular location">
    <subcellularLocation>
        <location evidence="5">Cytoplasm</location>
    </subcellularLocation>
</comment>
<comment type="subunit">
    <text evidence="5">Binds ribosomal protein uS19.</text>
</comment>
<protein>
    <recommendedName>
        <fullName evidence="5">Ribosome maturation factor RimM</fullName>
    </recommendedName>
</protein>
<dbReference type="PANTHER" id="PTHR33692">
    <property type="entry name" value="RIBOSOME MATURATION FACTOR RIMM"/>
    <property type="match status" value="1"/>
</dbReference>
<organism evidence="8 9">
    <name type="scientific">Peptostreptococcus canis</name>
    <dbReference type="NCBI Taxonomy" id="1159213"/>
    <lineage>
        <taxon>Bacteria</taxon>
        <taxon>Bacillati</taxon>
        <taxon>Bacillota</taxon>
        <taxon>Clostridia</taxon>
        <taxon>Peptostreptococcales</taxon>
        <taxon>Peptostreptococcaceae</taxon>
        <taxon>Peptostreptococcus</taxon>
    </lineage>
</organism>
<dbReference type="SUPFAM" id="SSF50447">
    <property type="entry name" value="Translation proteins"/>
    <property type="match status" value="1"/>
</dbReference>
<evidence type="ECO:0000256" key="5">
    <source>
        <dbReference type="HAMAP-Rule" id="MF_00014"/>
    </source>
</evidence>
<keyword evidence="4 5" id="KW-0143">Chaperone</keyword>
<dbReference type="Pfam" id="PF05239">
    <property type="entry name" value="PRC"/>
    <property type="match status" value="1"/>
</dbReference>
<dbReference type="HAMAP" id="MF_00014">
    <property type="entry name" value="Ribosome_mat_RimM"/>
    <property type="match status" value="1"/>
</dbReference>
<dbReference type="InterPro" id="IPR027275">
    <property type="entry name" value="PRC-brl_dom"/>
</dbReference>
<dbReference type="Gene3D" id="2.30.30.240">
    <property type="entry name" value="PRC-barrel domain"/>
    <property type="match status" value="1"/>
</dbReference>
<accession>A0ABR6TMR6</accession>
<evidence type="ECO:0000259" key="6">
    <source>
        <dbReference type="Pfam" id="PF01782"/>
    </source>
</evidence>
<evidence type="ECO:0000256" key="4">
    <source>
        <dbReference type="ARBA" id="ARBA00023186"/>
    </source>
</evidence>
<dbReference type="InterPro" id="IPR011961">
    <property type="entry name" value="RimM"/>
</dbReference>
<feature type="domain" description="PRC-barrel" evidence="7">
    <location>
        <begin position="98"/>
        <end position="171"/>
    </location>
</feature>
<comment type="function">
    <text evidence="5">An accessory protein needed during the final step in the assembly of 30S ribosomal subunit, possibly for assembly of the head region. Essential for efficient processing of 16S rRNA. May be needed both before and after RbfA during the maturation of 16S rRNA. It has affinity for free ribosomal 30S subunits but not for 70S ribosomes.</text>
</comment>
<comment type="similarity">
    <text evidence="5">Belongs to the RimM family.</text>
</comment>
<keyword evidence="2 5" id="KW-0690">Ribosome biogenesis</keyword>
<gene>
    <name evidence="5 8" type="primary">rimM</name>
    <name evidence="8" type="ORF">HLB29_08515</name>
</gene>
<dbReference type="Gene3D" id="2.40.30.60">
    <property type="entry name" value="RimM"/>
    <property type="match status" value="1"/>
</dbReference>
<comment type="caution">
    <text evidence="8">The sequence shown here is derived from an EMBL/GenBank/DDBJ whole genome shotgun (WGS) entry which is preliminary data.</text>
</comment>
<dbReference type="InterPro" id="IPR011033">
    <property type="entry name" value="PRC_barrel-like_sf"/>
</dbReference>
<reference evidence="8 9" key="1">
    <citation type="submission" date="2020-05" db="EMBL/GenBank/DDBJ databases">
        <title>Draft genome of xy-202 and genomic insight in genome of the genus Peptostreptococcus.</title>
        <authorList>
            <person name="Zhang Z."/>
        </authorList>
    </citation>
    <scope>NUCLEOTIDE SEQUENCE [LARGE SCALE GENOMIC DNA]</scope>
    <source>
        <strain evidence="8 9">DSM 27025</strain>
    </source>
</reference>
<dbReference type="InterPro" id="IPR036976">
    <property type="entry name" value="RimM_N_sf"/>
</dbReference>
<dbReference type="SUPFAM" id="SSF50346">
    <property type="entry name" value="PRC-barrel domain"/>
    <property type="match status" value="1"/>
</dbReference>
<evidence type="ECO:0000256" key="1">
    <source>
        <dbReference type="ARBA" id="ARBA00022490"/>
    </source>
</evidence>
<feature type="domain" description="RimM N-terminal" evidence="6">
    <location>
        <begin position="10"/>
        <end position="90"/>
    </location>
</feature>
<dbReference type="Proteomes" id="UP000713904">
    <property type="component" value="Unassembled WGS sequence"/>
</dbReference>
<sequence>MKEKLEFFRIGKIVKTRGLKGDIKVYSHTDDIERFLELEYFYIGKDRDIKYKVERVNIIAPNMVTIKILGYDTIESVQEFIQKYMYVDRENSYKLEDDEMFIVDMIGLKAYTEEGMYLGKLIDVLQYTTNDVYVIKSDEGKEYLIPATYEIVPEINIDENRMIIRPIKGLLE</sequence>
<name>A0ABR6TMR6_9FIRM</name>
<dbReference type="Pfam" id="PF01782">
    <property type="entry name" value="RimM"/>
    <property type="match status" value="1"/>
</dbReference>
<dbReference type="EMBL" id="JABGBW010000011">
    <property type="protein sequence ID" value="MBC2576720.1"/>
    <property type="molecule type" value="Genomic_DNA"/>
</dbReference>
<evidence type="ECO:0000259" key="7">
    <source>
        <dbReference type="Pfam" id="PF05239"/>
    </source>
</evidence>
<evidence type="ECO:0000313" key="8">
    <source>
        <dbReference type="EMBL" id="MBC2576720.1"/>
    </source>
</evidence>
<dbReference type="RefSeq" id="WP_185624739.1">
    <property type="nucleotide sequence ID" value="NZ_JABGBW010000011.1"/>
</dbReference>
<evidence type="ECO:0000256" key="3">
    <source>
        <dbReference type="ARBA" id="ARBA00022552"/>
    </source>
</evidence>
<keyword evidence="3 5" id="KW-0698">rRNA processing</keyword>